<evidence type="ECO:0000313" key="3">
    <source>
        <dbReference type="Proteomes" id="UP000592820"/>
    </source>
</evidence>
<dbReference type="GO" id="GO:0050660">
    <property type="term" value="F:flavin adenine dinucleotide binding"/>
    <property type="evidence" value="ECO:0007669"/>
    <property type="project" value="InterPro"/>
</dbReference>
<dbReference type="AlphaFoldDB" id="A0A7W8LB53"/>
<evidence type="ECO:0000313" key="2">
    <source>
        <dbReference type="EMBL" id="MBB5402386.1"/>
    </source>
</evidence>
<protein>
    <recommendedName>
        <fullName evidence="1">Berberine/berberine-like domain-containing protein</fullName>
    </recommendedName>
</protein>
<feature type="domain" description="Berberine/berberine-like" evidence="1">
    <location>
        <begin position="14"/>
        <end position="35"/>
    </location>
</feature>
<dbReference type="Pfam" id="PF08031">
    <property type="entry name" value="BBE"/>
    <property type="match status" value="1"/>
</dbReference>
<name>A0A7W8LB53_9BURK</name>
<sequence length="52" mass="5993">MKPLPAPWVDIYRARLLSIKKRYDPHGVFFVRHGVGSEAWSDDGFTRMADSD</sequence>
<reference evidence="2 3" key="1">
    <citation type="submission" date="2020-08" db="EMBL/GenBank/DDBJ databases">
        <title>Genomic Encyclopedia of Type Strains, Phase IV (KMG-V): Genome sequencing to study the core and pangenomes of soil and plant-associated prokaryotes.</title>
        <authorList>
            <person name="Whitman W."/>
        </authorList>
    </citation>
    <scope>NUCLEOTIDE SEQUENCE [LARGE SCALE GENOMIC DNA]</scope>
    <source>
        <strain evidence="2 3">JPY162</strain>
    </source>
</reference>
<dbReference type="GO" id="GO:0016491">
    <property type="term" value="F:oxidoreductase activity"/>
    <property type="evidence" value="ECO:0007669"/>
    <property type="project" value="InterPro"/>
</dbReference>
<proteinExistence type="predicted"/>
<accession>A0A7W8LB53</accession>
<comment type="caution">
    <text evidence="2">The sequence shown here is derived from an EMBL/GenBank/DDBJ whole genome shotgun (WGS) entry which is preliminary data.</text>
</comment>
<dbReference type="EMBL" id="JACHDE010000008">
    <property type="protein sequence ID" value="MBB5402386.1"/>
    <property type="molecule type" value="Genomic_DNA"/>
</dbReference>
<organism evidence="2 3">
    <name type="scientific">Paraburkholderia youngii</name>
    <dbReference type="NCBI Taxonomy" id="2782701"/>
    <lineage>
        <taxon>Bacteria</taxon>
        <taxon>Pseudomonadati</taxon>
        <taxon>Pseudomonadota</taxon>
        <taxon>Betaproteobacteria</taxon>
        <taxon>Burkholderiales</taxon>
        <taxon>Burkholderiaceae</taxon>
        <taxon>Paraburkholderia</taxon>
    </lineage>
</organism>
<dbReference type="InterPro" id="IPR012951">
    <property type="entry name" value="BBE"/>
</dbReference>
<evidence type="ECO:0000259" key="1">
    <source>
        <dbReference type="Pfam" id="PF08031"/>
    </source>
</evidence>
<dbReference type="Proteomes" id="UP000592820">
    <property type="component" value="Unassembled WGS sequence"/>
</dbReference>
<dbReference type="RefSeq" id="WP_176369168.1">
    <property type="nucleotide sequence ID" value="NZ_JACHDE010000008.1"/>
</dbReference>
<gene>
    <name evidence="2" type="ORF">HDG41_004472</name>
</gene>